<dbReference type="EMBL" id="JARIHO010000012">
    <property type="protein sequence ID" value="KAJ7352552.1"/>
    <property type="molecule type" value="Genomic_DNA"/>
</dbReference>
<feature type="compositionally biased region" description="Polar residues" evidence="1">
    <location>
        <begin position="105"/>
        <end position="135"/>
    </location>
</feature>
<feature type="compositionally biased region" description="Basic and acidic residues" evidence="1">
    <location>
        <begin position="434"/>
        <end position="447"/>
    </location>
</feature>
<feature type="compositionally biased region" description="Basic and acidic residues" evidence="1">
    <location>
        <begin position="161"/>
        <end position="179"/>
    </location>
</feature>
<dbReference type="Proteomes" id="UP001218218">
    <property type="component" value="Unassembled WGS sequence"/>
</dbReference>
<feature type="compositionally biased region" description="Basic residues" evidence="1">
    <location>
        <begin position="356"/>
        <end position="366"/>
    </location>
</feature>
<feature type="compositionally biased region" description="Acidic residues" evidence="1">
    <location>
        <begin position="384"/>
        <end position="397"/>
    </location>
</feature>
<comment type="caution">
    <text evidence="2">The sequence shown here is derived from an EMBL/GenBank/DDBJ whole genome shotgun (WGS) entry which is preliminary data.</text>
</comment>
<name>A0AAD7A9Y8_9AGAR</name>
<evidence type="ECO:0000313" key="3">
    <source>
        <dbReference type="Proteomes" id="UP001218218"/>
    </source>
</evidence>
<keyword evidence="3" id="KW-1185">Reference proteome</keyword>
<feature type="region of interest" description="Disordered" evidence="1">
    <location>
        <begin position="28"/>
        <end position="87"/>
    </location>
</feature>
<dbReference type="AlphaFoldDB" id="A0AAD7A9Y8"/>
<feature type="region of interest" description="Disordered" evidence="1">
    <location>
        <begin position="414"/>
        <end position="459"/>
    </location>
</feature>
<proteinExistence type="predicted"/>
<feature type="region of interest" description="Disordered" evidence="1">
    <location>
        <begin position="338"/>
        <end position="401"/>
    </location>
</feature>
<gene>
    <name evidence="2" type="ORF">DFH08DRAFT_957337</name>
</gene>
<feature type="compositionally biased region" description="Polar residues" evidence="1">
    <location>
        <begin position="448"/>
        <end position="459"/>
    </location>
</feature>
<accession>A0AAD7A9Y8</accession>
<feature type="compositionally biased region" description="Low complexity" evidence="1">
    <location>
        <begin position="52"/>
        <end position="68"/>
    </location>
</feature>
<sequence>MQIGFRPNDEFDEAALYITNVWLREEDFDEDTPAPPYAPAVTTEQEVANVHPSIQPAVSASQAASATVTEREVVNPPPSIQPAVSASQAAPEWGGLLKLDWDAVSGSQASAPSPSETASGTSGETASMSIAQPDSEQVEVRVSPPLAESVEEPSVLPQAEEPPRREEHIVTPPRSDAHSRVATAAAGGYCPLPWSLPTEPRAMRNKGKGVVRPTLEERLSTPYPARPEPSRLPLESRLNNPTPSLAEHLSRASPPSLLDHMLPPPPPLNVAGPSSLRELTNPTPPRGPHNLKKASRSLASLLATCPDPSTIPPCFAVLLNCEIPQQDGCQARQCWTATEEGEEGSSSMTPEGTGGKRVRRGKRSGRLQRELEAMQEERGTLTEESPEVEMPDVETEESPLFVLHVAASSGILHLVGRGESPEDQELPDTMQNNDDDKMADAPRHWTAEDNNNNIGMGPH</sequence>
<protein>
    <submittedName>
        <fullName evidence="2">Uncharacterized protein</fullName>
    </submittedName>
</protein>
<feature type="compositionally biased region" description="Basic and acidic residues" evidence="1">
    <location>
        <begin position="367"/>
        <end position="381"/>
    </location>
</feature>
<evidence type="ECO:0000313" key="2">
    <source>
        <dbReference type="EMBL" id="KAJ7352552.1"/>
    </source>
</evidence>
<organism evidence="2 3">
    <name type="scientific">Mycena albidolilacea</name>
    <dbReference type="NCBI Taxonomy" id="1033008"/>
    <lineage>
        <taxon>Eukaryota</taxon>
        <taxon>Fungi</taxon>
        <taxon>Dikarya</taxon>
        <taxon>Basidiomycota</taxon>
        <taxon>Agaricomycotina</taxon>
        <taxon>Agaricomycetes</taxon>
        <taxon>Agaricomycetidae</taxon>
        <taxon>Agaricales</taxon>
        <taxon>Marasmiineae</taxon>
        <taxon>Mycenaceae</taxon>
        <taxon>Mycena</taxon>
    </lineage>
</organism>
<reference evidence="2" key="1">
    <citation type="submission" date="2023-03" db="EMBL/GenBank/DDBJ databases">
        <title>Massive genome expansion in bonnet fungi (Mycena s.s.) driven by repeated elements and novel gene families across ecological guilds.</title>
        <authorList>
            <consortium name="Lawrence Berkeley National Laboratory"/>
            <person name="Harder C.B."/>
            <person name="Miyauchi S."/>
            <person name="Viragh M."/>
            <person name="Kuo A."/>
            <person name="Thoen E."/>
            <person name="Andreopoulos B."/>
            <person name="Lu D."/>
            <person name="Skrede I."/>
            <person name="Drula E."/>
            <person name="Henrissat B."/>
            <person name="Morin E."/>
            <person name="Kohler A."/>
            <person name="Barry K."/>
            <person name="LaButti K."/>
            <person name="Morin E."/>
            <person name="Salamov A."/>
            <person name="Lipzen A."/>
            <person name="Mereny Z."/>
            <person name="Hegedus B."/>
            <person name="Baldrian P."/>
            <person name="Stursova M."/>
            <person name="Weitz H."/>
            <person name="Taylor A."/>
            <person name="Grigoriev I.V."/>
            <person name="Nagy L.G."/>
            <person name="Martin F."/>
            <person name="Kauserud H."/>
        </authorList>
    </citation>
    <scope>NUCLEOTIDE SEQUENCE</scope>
    <source>
        <strain evidence="2">CBHHK002</strain>
    </source>
</reference>
<feature type="region of interest" description="Disordered" evidence="1">
    <location>
        <begin position="105"/>
        <end position="294"/>
    </location>
</feature>
<evidence type="ECO:0000256" key="1">
    <source>
        <dbReference type="SAM" id="MobiDB-lite"/>
    </source>
</evidence>